<dbReference type="Proteomes" id="UP001189429">
    <property type="component" value="Unassembled WGS sequence"/>
</dbReference>
<dbReference type="InterPro" id="IPR046341">
    <property type="entry name" value="SET_dom_sf"/>
</dbReference>
<proteinExistence type="predicted"/>
<evidence type="ECO:0000313" key="4">
    <source>
        <dbReference type="Proteomes" id="UP001189429"/>
    </source>
</evidence>
<dbReference type="EMBL" id="CAUYUJ010006224">
    <property type="protein sequence ID" value="CAK0816561.1"/>
    <property type="molecule type" value="Genomic_DNA"/>
</dbReference>
<reference evidence="3" key="1">
    <citation type="submission" date="2023-10" db="EMBL/GenBank/DDBJ databases">
        <authorList>
            <person name="Chen Y."/>
            <person name="Shah S."/>
            <person name="Dougan E. K."/>
            <person name="Thang M."/>
            <person name="Chan C."/>
        </authorList>
    </citation>
    <scope>NUCLEOTIDE SEQUENCE [LARGE SCALE GENOMIC DNA]</scope>
</reference>
<protein>
    <recommendedName>
        <fullName evidence="2">SET domain-containing protein</fullName>
    </recommendedName>
</protein>
<accession>A0ABN9RC67</accession>
<comment type="caution">
    <text evidence="3">The sequence shown here is derived from an EMBL/GenBank/DDBJ whole genome shotgun (WGS) entry which is preliminary data.</text>
</comment>
<dbReference type="Pfam" id="PF00856">
    <property type="entry name" value="SET"/>
    <property type="match status" value="1"/>
</dbReference>
<dbReference type="CDD" id="cd08161">
    <property type="entry name" value="SET"/>
    <property type="match status" value="1"/>
</dbReference>
<evidence type="ECO:0000256" key="1">
    <source>
        <dbReference type="SAM" id="MobiDB-lite"/>
    </source>
</evidence>
<evidence type="ECO:0000259" key="2">
    <source>
        <dbReference type="Pfam" id="PF00856"/>
    </source>
</evidence>
<sequence length="318" mass="34389">SQQDGRGSLQALPPNCALSPRPRCPASARLRQAGSLRISSSGPADSIAVLAQALSRARLFADLCCFFCLPRGGPSSPWSGGGACRRGKASKTSMAALLRRALARGGVAPSVRAASAAPPRVILEESAGKLETAMLSNVRCSRHELLYTFKSPLTGTRNRHSLQYSTTEHLTAVPSQGDDAFTDASNVKRSGDGIWVFMNHAFHTEATVYLRPVEHRHIDPSVGCVAVYAAKDLVPGEPLTFDYTLNEWEMSTPFTCLSTGRTVQGFKHLTEEEQLAAMPHAWAHVRQMYDEYRGMGASVTSLRLAGPGNYTWLKSGQE</sequence>
<organism evidence="3 4">
    <name type="scientific">Prorocentrum cordatum</name>
    <dbReference type="NCBI Taxonomy" id="2364126"/>
    <lineage>
        <taxon>Eukaryota</taxon>
        <taxon>Sar</taxon>
        <taxon>Alveolata</taxon>
        <taxon>Dinophyceae</taxon>
        <taxon>Prorocentrales</taxon>
        <taxon>Prorocentraceae</taxon>
        <taxon>Prorocentrum</taxon>
    </lineage>
</organism>
<dbReference type="SUPFAM" id="SSF82199">
    <property type="entry name" value="SET domain"/>
    <property type="match status" value="1"/>
</dbReference>
<name>A0ABN9RC67_9DINO</name>
<gene>
    <name evidence="3" type="ORF">PCOR1329_LOCUS19491</name>
</gene>
<evidence type="ECO:0000313" key="3">
    <source>
        <dbReference type="EMBL" id="CAK0816561.1"/>
    </source>
</evidence>
<feature type="region of interest" description="Disordered" evidence="1">
    <location>
        <begin position="1"/>
        <end position="22"/>
    </location>
</feature>
<dbReference type="InterPro" id="IPR001214">
    <property type="entry name" value="SET_dom"/>
</dbReference>
<dbReference type="Gene3D" id="2.170.270.10">
    <property type="entry name" value="SET domain"/>
    <property type="match status" value="1"/>
</dbReference>
<feature type="non-terminal residue" evidence="3">
    <location>
        <position position="1"/>
    </location>
</feature>
<keyword evidence="4" id="KW-1185">Reference proteome</keyword>
<feature type="domain" description="SET" evidence="2">
    <location>
        <begin position="161"/>
        <end position="243"/>
    </location>
</feature>